<dbReference type="Pfam" id="PF22725">
    <property type="entry name" value="GFO_IDH_MocA_C3"/>
    <property type="match status" value="1"/>
</dbReference>
<comment type="similarity">
    <text evidence="1">Belongs to the Gfo/Idh/MocA family.</text>
</comment>
<name>A0A3R7M6K9_PENVA</name>
<dbReference type="InterPro" id="IPR050463">
    <property type="entry name" value="Gfo/Idh/MocA_oxidrdct_glycsds"/>
</dbReference>
<evidence type="ECO:0000313" key="7">
    <source>
        <dbReference type="EMBL" id="ROT74377.1"/>
    </source>
</evidence>
<dbReference type="EMBL" id="QCYY01001906">
    <property type="protein sequence ID" value="ROT74377.1"/>
    <property type="molecule type" value="Genomic_DNA"/>
</dbReference>
<keyword evidence="2" id="KW-0560">Oxidoreductase</keyword>
<dbReference type="InterPro" id="IPR055170">
    <property type="entry name" value="GFO_IDH_MocA-like_dom"/>
</dbReference>
<keyword evidence="8" id="KW-1185">Reference proteome</keyword>
<keyword evidence="4" id="KW-1133">Transmembrane helix</keyword>
<dbReference type="GO" id="GO:0016491">
    <property type="term" value="F:oxidoreductase activity"/>
    <property type="evidence" value="ECO:0007669"/>
    <property type="project" value="UniProtKB-KW"/>
</dbReference>
<dbReference type="SUPFAM" id="SSF55347">
    <property type="entry name" value="Glyceraldehyde-3-phosphate dehydrogenase-like, C-terminal domain"/>
    <property type="match status" value="1"/>
</dbReference>
<feature type="region of interest" description="Disordered" evidence="3">
    <location>
        <begin position="442"/>
        <end position="470"/>
    </location>
</feature>
<evidence type="ECO:0000259" key="6">
    <source>
        <dbReference type="Pfam" id="PF22725"/>
    </source>
</evidence>
<dbReference type="Proteomes" id="UP000283509">
    <property type="component" value="Unassembled WGS sequence"/>
</dbReference>
<evidence type="ECO:0000256" key="1">
    <source>
        <dbReference type="ARBA" id="ARBA00010928"/>
    </source>
</evidence>
<dbReference type="OrthoDB" id="446809at2759"/>
<evidence type="ECO:0000259" key="5">
    <source>
        <dbReference type="Pfam" id="PF01408"/>
    </source>
</evidence>
<evidence type="ECO:0000256" key="2">
    <source>
        <dbReference type="ARBA" id="ARBA00023002"/>
    </source>
</evidence>
<keyword evidence="4" id="KW-0812">Transmembrane</keyword>
<feature type="domain" description="Gfo/Idh/MocA-like oxidoreductase N-terminal" evidence="5">
    <location>
        <begin position="49"/>
        <end position="157"/>
    </location>
</feature>
<reference evidence="7 8" key="2">
    <citation type="submission" date="2019-01" db="EMBL/GenBank/DDBJ databases">
        <title>The decoding of complex shrimp genome reveals the adaptation for benthos swimmer, frequently molting mechanism and breeding impact on genome.</title>
        <authorList>
            <person name="Sun Y."/>
            <person name="Gao Y."/>
            <person name="Yu Y."/>
        </authorList>
    </citation>
    <scope>NUCLEOTIDE SEQUENCE [LARGE SCALE GENOMIC DNA]</scope>
    <source>
        <tissue evidence="7">Muscle</tissue>
    </source>
</reference>
<keyword evidence="4" id="KW-0472">Membrane</keyword>
<comment type="caution">
    <text evidence="7">The sequence shown here is derived from an EMBL/GenBank/DDBJ whole genome shotgun (WGS) entry which is preliminary data.</text>
</comment>
<dbReference type="InterPro" id="IPR036291">
    <property type="entry name" value="NAD(P)-bd_dom_sf"/>
</dbReference>
<dbReference type="SUPFAM" id="SSF51735">
    <property type="entry name" value="NAD(P)-binding Rossmann-fold domains"/>
    <property type="match status" value="1"/>
</dbReference>
<dbReference type="Pfam" id="PF01408">
    <property type="entry name" value="GFO_IDH_MocA"/>
    <property type="match status" value="1"/>
</dbReference>
<gene>
    <name evidence="7" type="ORF">C7M84_007120</name>
</gene>
<proteinExistence type="inferred from homology"/>
<dbReference type="Gene3D" id="3.40.50.720">
    <property type="entry name" value="NAD(P)-binding Rossmann-like Domain"/>
    <property type="match status" value="1"/>
</dbReference>
<accession>A0A3R7M6K9</accession>
<dbReference type="InterPro" id="IPR000683">
    <property type="entry name" value="Gfo/Idh/MocA-like_OxRdtase_N"/>
</dbReference>
<evidence type="ECO:0000256" key="3">
    <source>
        <dbReference type="SAM" id="MobiDB-lite"/>
    </source>
</evidence>
<organism evidence="7 8">
    <name type="scientific">Penaeus vannamei</name>
    <name type="common">Whiteleg shrimp</name>
    <name type="synonym">Litopenaeus vannamei</name>
    <dbReference type="NCBI Taxonomy" id="6689"/>
    <lineage>
        <taxon>Eukaryota</taxon>
        <taxon>Metazoa</taxon>
        <taxon>Ecdysozoa</taxon>
        <taxon>Arthropoda</taxon>
        <taxon>Crustacea</taxon>
        <taxon>Multicrustacea</taxon>
        <taxon>Malacostraca</taxon>
        <taxon>Eumalacostraca</taxon>
        <taxon>Eucarida</taxon>
        <taxon>Decapoda</taxon>
        <taxon>Dendrobranchiata</taxon>
        <taxon>Penaeoidea</taxon>
        <taxon>Penaeidae</taxon>
        <taxon>Penaeus</taxon>
    </lineage>
</organism>
<feature type="domain" description="GFO/IDH/MocA-like oxidoreductase" evidence="6">
    <location>
        <begin position="174"/>
        <end position="304"/>
    </location>
</feature>
<protein>
    <submittedName>
        <fullName evidence="7">Glucose-fructose oxidoreductase domain-containing protein 1</fullName>
    </submittedName>
</protein>
<reference evidence="7 8" key="1">
    <citation type="submission" date="2018-04" db="EMBL/GenBank/DDBJ databases">
        <authorList>
            <person name="Zhang X."/>
            <person name="Yuan J."/>
            <person name="Li F."/>
            <person name="Xiang J."/>
        </authorList>
    </citation>
    <scope>NUCLEOTIDE SEQUENCE [LARGE SCALE GENOMIC DNA]</scope>
    <source>
        <tissue evidence="7">Muscle</tissue>
    </source>
</reference>
<dbReference type="PANTHER" id="PTHR43818">
    <property type="entry name" value="BCDNA.GH03377"/>
    <property type="match status" value="1"/>
</dbReference>
<dbReference type="PANTHER" id="PTHR43818:SF11">
    <property type="entry name" value="BCDNA.GH03377"/>
    <property type="match status" value="1"/>
</dbReference>
<feature type="transmembrane region" description="Helical" evidence="4">
    <location>
        <begin position="40"/>
        <end position="62"/>
    </location>
</feature>
<dbReference type="Gene3D" id="3.30.360.10">
    <property type="entry name" value="Dihydrodipicolinate Reductase, domain 2"/>
    <property type="match status" value="1"/>
</dbReference>
<dbReference type="STRING" id="6689.A0A3R7M6K9"/>
<dbReference type="GO" id="GO:0000166">
    <property type="term" value="F:nucleotide binding"/>
    <property type="evidence" value="ECO:0007669"/>
    <property type="project" value="InterPro"/>
</dbReference>
<evidence type="ECO:0000256" key="4">
    <source>
        <dbReference type="SAM" id="Phobius"/>
    </source>
</evidence>
<sequence length="470" mass="51653">MLPPRHEVAMLSACFCHHPEPSVGRRVICKRGSRPDNMRALLSVMLPGIGVFGTGDIVRALVPFLRAKGFRVEAVWGRTLEAAENVATELNIPFHTNKVDDVLLRKDVDLVFIICQPDLHAQIAVKALGIGKHVLCDRPAGLCQLEVLKMVHAAQYYPSLISVISHGLRFLPAFVHMKRQIEAGYVGTVNVCDVRVHCGSMIGNQFDWMCSHLMGGGILTMVGSHIIDVISFVTSQRATRVHGMMRTFTKSTEKINGIRWIDSDDFCSFQMILDEGACVTATLNSHMAGGFVQEVVVCGSRGRLAVRGANLYGQSHTSEKEEELLHEGADDVAHLTNKNNSARINSLLPQPYLQGLFRLAGALKEAFATGDGEHGWLKEPVSTAATFEDGQYVQAVIDAIKLSSASRQWEQVTVANDESELNPLMTRLNLPNINMSSLDALSQAPTNRITPQRKVTSSESHLPWSFATKH</sequence>
<feature type="compositionally biased region" description="Polar residues" evidence="3">
    <location>
        <begin position="442"/>
        <end position="460"/>
    </location>
</feature>
<dbReference type="AlphaFoldDB" id="A0A3R7M6K9"/>
<evidence type="ECO:0000313" key="8">
    <source>
        <dbReference type="Proteomes" id="UP000283509"/>
    </source>
</evidence>